<evidence type="ECO:0000256" key="2">
    <source>
        <dbReference type="SAM" id="SignalP"/>
    </source>
</evidence>
<reference evidence="4" key="1">
    <citation type="journal article" date="2017" name="Med. Chem. Commun.">
        <title>Nonomuraea sp. ATCC 55076 harbours the largest actinomycete chromosome to date and the kistamicin biosynthetic gene cluster.</title>
        <authorList>
            <person name="Nazari B."/>
            <person name="Forneris C.C."/>
            <person name="Gibson M.I."/>
            <person name="Moon K."/>
            <person name="Schramma K.R."/>
            <person name="Seyedsayamdost M.R."/>
        </authorList>
    </citation>
    <scope>NUCLEOTIDE SEQUENCE [LARGE SCALE GENOMIC DNA]</scope>
    <source>
        <strain evidence="4">ATCC 55076</strain>
    </source>
</reference>
<feature type="transmembrane region" description="Helical" evidence="1">
    <location>
        <begin position="134"/>
        <end position="155"/>
    </location>
</feature>
<gene>
    <name evidence="3" type="ORF">BKM31_25705</name>
</gene>
<evidence type="ECO:0000313" key="4">
    <source>
        <dbReference type="Proteomes" id="UP000190797"/>
    </source>
</evidence>
<dbReference type="OrthoDB" id="3813056at2"/>
<dbReference type="EMBL" id="CP017717">
    <property type="protein sequence ID" value="AQZ64404.1"/>
    <property type="molecule type" value="Genomic_DNA"/>
</dbReference>
<keyword evidence="1" id="KW-0472">Membrane</keyword>
<dbReference type="Proteomes" id="UP000190797">
    <property type="component" value="Chromosome"/>
</dbReference>
<feature type="signal peptide" evidence="2">
    <location>
        <begin position="1"/>
        <end position="22"/>
    </location>
</feature>
<accession>A0A1V0A2G7</accession>
<feature type="chain" id="PRO_5012234167" description="Secreted protein" evidence="2">
    <location>
        <begin position="23"/>
        <end position="444"/>
    </location>
</feature>
<organism evidence="3 4">
    <name type="scientific">[Actinomadura] parvosata subsp. kistnae</name>
    <dbReference type="NCBI Taxonomy" id="1909395"/>
    <lineage>
        <taxon>Bacteria</taxon>
        <taxon>Bacillati</taxon>
        <taxon>Actinomycetota</taxon>
        <taxon>Actinomycetes</taxon>
        <taxon>Streptosporangiales</taxon>
        <taxon>Streptosporangiaceae</taxon>
        <taxon>Nonomuraea</taxon>
    </lineage>
</organism>
<keyword evidence="4" id="KW-1185">Reference proteome</keyword>
<keyword evidence="1" id="KW-0812">Transmembrane</keyword>
<dbReference type="STRING" id="1909395.BKM31_25705"/>
<dbReference type="KEGG" id="noa:BKM31_25705"/>
<evidence type="ECO:0000256" key="1">
    <source>
        <dbReference type="SAM" id="Phobius"/>
    </source>
</evidence>
<dbReference type="RefSeq" id="WP_080040607.1">
    <property type="nucleotide sequence ID" value="NZ_CP017717.1"/>
</dbReference>
<proteinExistence type="predicted"/>
<dbReference type="AlphaFoldDB" id="A0A1V0A2G7"/>
<keyword evidence="2" id="KW-0732">Signal</keyword>
<keyword evidence="1" id="KW-1133">Transmembrane helix</keyword>
<feature type="transmembrane region" description="Helical" evidence="1">
    <location>
        <begin position="162"/>
        <end position="182"/>
    </location>
</feature>
<evidence type="ECO:0000313" key="3">
    <source>
        <dbReference type="EMBL" id="AQZ64404.1"/>
    </source>
</evidence>
<sequence length="444" mass="45591">MIVRALCLAAVLVLALAGPAGAHNVTAGADLRIAQTIGGAEVTVVVKGTTRVPGPLRIGVIAYQPVSGMPVALEVRSVEDGRTVTGTAQAAADPAYTQLQVERTGPHELKLSAGGESAVIPFRVLVERGGTGDFLIYGGLFVAALLLVGGLLTGATARPGRAMALAAGAAAGVTVAAMVVVFEPQLPPPAPDGAAPTIAPTIAPTAAPIAGALAAGGRPYAQARVETVPARPEAGADFTLRLDLIDGSTGRPVDDLTVHHEALAHVVVTSADGRYFRHVHPLRTAPGRLEVRLRADRPGRYLAHTELEREDSGGQLLTTGFEVGGEAPAVAKTGTGDPAGVAGGGGVPRLQPGVPVAGRPATIELDTPAGVRPWLGMTGHLLVRNQDGDFLGHVHEMGTPGARLRFTFSFPTPGRYLAWIQYATADRIVTTPFTVDVTASEARR</sequence>
<name>A0A1V0A2G7_9ACTN</name>
<evidence type="ECO:0008006" key="5">
    <source>
        <dbReference type="Google" id="ProtNLM"/>
    </source>
</evidence>
<protein>
    <recommendedName>
        <fullName evidence="5">Secreted protein</fullName>
    </recommendedName>
</protein>